<evidence type="ECO:0000313" key="2">
    <source>
        <dbReference type="EMBL" id="GMH88421.1"/>
    </source>
</evidence>
<name>A0A9W7BCE7_9STRA</name>
<keyword evidence="3" id="KW-1185">Reference proteome</keyword>
<gene>
    <name evidence="2" type="ORF">TrST_g13991</name>
</gene>
<evidence type="ECO:0000256" key="1">
    <source>
        <dbReference type="SAM" id="MobiDB-lite"/>
    </source>
</evidence>
<dbReference type="EMBL" id="BRXY01000342">
    <property type="protein sequence ID" value="GMH88421.1"/>
    <property type="molecule type" value="Genomic_DNA"/>
</dbReference>
<reference evidence="3" key="1">
    <citation type="journal article" date="2023" name="Commun. Biol.">
        <title>Genome analysis of Parmales, the sister group of diatoms, reveals the evolutionary specialization of diatoms from phago-mixotrophs to photoautotrophs.</title>
        <authorList>
            <person name="Ban H."/>
            <person name="Sato S."/>
            <person name="Yoshikawa S."/>
            <person name="Yamada K."/>
            <person name="Nakamura Y."/>
            <person name="Ichinomiya M."/>
            <person name="Sato N."/>
            <person name="Blanc-Mathieu R."/>
            <person name="Endo H."/>
            <person name="Kuwata A."/>
            <person name="Ogata H."/>
        </authorList>
    </citation>
    <scope>NUCLEOTIDE SEQUENCE [LARGE SCALE GENOMIC DNA]</scope>
    <source>
        <strain evidence="3">NIES 3701</strain>
    </source>
</reference>
<dbReference type="SUPFAM" id="SSF56219">
    <property type="entry name" value="DNase I-like"/>
    <property type="match status" value="1"/>
</dbReference>
<feature type="region of interest" description="Disordered" evidence="1">
    <location>
        <begin position="1"/>
        <end position="68"/>
    </location>
</feature>
<dbReference type="AlphaFoldDB" id="A0A9W7BCE7"/>
<feature type="compositionally biased region" description="Basic and acidic residues" evidence="1">
    <location>
        <begin position="18"/>
        <end position="27"/>
    </location>
</feature>
<organism evidence="2 3">
    <name type="scientific">Triparma strigata</name>
    <dbReference type="NCBI Taxonomy" id="1606541"/>
    <lineage>
        <taxon>Eukaryota</taxon>
        <taxon>Sar</taxon>
        <taxon>Stramenopiles</taxon>
        <taxon>Ochrophyta</taxon>
        <taxon>Bolidophyceae</taxon>
        <taxon>Parmales</taxon>
        <taxon>Triparmaceae</taxon>
        <taxon>Triparma</taxon>
    </lineage>
</organism>
<dbReference type="OrthoDB" id="195667at2759"/>
<protein>
    <submittedName>
        <fullName evidence="2">Uncharacterized protein</fullName>
    </submittedName>
</protein>
<accession>A0A9W7BCE7</accession>
<proteinExistence type="predicted"/>
<sequence>MGQCSSSAEIKPGADSGVQKEKYKVENEGGEGGGEETQHAAQVHAGEEGAGGEIIEPEKVDGTATKTPVTSDISVPQIFCGSFNINGSPFHAVDVEAWLVEHGATDCDLVCLSFQECGTCGNGGLPFPDGSCSGMDESNKADKLRLGAQDQVDLNKHDEFKFMNVILEALNVDGRTYEVVADVSIGEPPTSQKVEIDGKKVEWYGFIRSIVFVNTQNQGRLPPPEELKVKTLVCPVGEKLSMFEPHKYEDAAPDKGAVGVCIESLGLLLVSLHLSGTNKYGLPEMHFDRDRKQQLHRISKAFEEQVGGAEAYAKLKKVVMGDYNFRCEMKSAPEDKEKGGGDWKAVDAEVMSGDSARVQTAFFKYDRLQRWMVGQGEWPRHEDSHPGEEKVEGDDVGEGAFAAPDLLKNSVDAITTETTIVKGKVVDRSDFPVPSFTFKIGEPPPRAFAQKRTPSWTDRIVVGKEFEVEGFGIERTVVVSDHEPVWAKVKVVGGGGGGGVAQ</sequence>
<comment type="caution">
    <text evidence="2">The sequence shown here is derived from an EMBL/GenBank/DDBJ whole genome shotgun (WGS) entry which is preliminary data.</text>
</comment>
<dbReference type="Gene3D" id="3.60.10.10">
    <property type="entry name" value="Endonuclease/exonuclease/phosphatase"/>
    <property type="match status" value="1"/>
</dbReference>
<dbReference type="Proteomes" id="UP001165085">
    <property type="component" value="Unassembled WGS sequence"/>
</dbReference>
<dbReference type="InterPro" id="IPR036691">
    <property type="entry name" value="Endo/exonu/phosph_ase_sf"/>
</dbReference>
<evidence type="ECO:0000313" key="3">
    <source>
        <dbReference type="Proteomes" id="UP001165085"/>
    </source>
</evidence>